<dbReference type="Proteomes" id="UP000526408">
    <property type="component" value="Unassembled WGS sequence"/>
</dbReference>
<dbReference type="InterPro" id="IPR011250">
    <property type="entry name" value="OMP/PagP_B-barrel"/>
</dbReference>
<organism evidence="4 5">
    <name type="scientific">Roseicyclus persicicus</name>
    <dbReference type="NCBI Taxonomy" id="2650661"/>
    <lineage>
        <taxon>Bacteria</taxon>
        <taxon>Pseudomonadati</taxon>
        <taxon>Pseudomonadota</taxon>
        <taxon>Alphaproteobacteria</taxon>
        <taxon>Rhodobacterales</taxon>
        <taxon>Roseobacteraceae</taxon>
        <taxon>Roseicyclus</taxon>
    </lineage>
</organism>
<feature type="chain" id="PRO_5030796198" evidence="2">
    <location>
        <begin position="22"/>
        <end position="197"/>
    </location>
</feature>
<accession>A0A7X6H1Y2</accession>
<dbReference type="RefSeq" id="WP_168623701.1">
    <property type="nucleotide sequence ID" value="NZ_JAAZQQ010000003.1"/>
</dbReference>
<dbReference type="Gene3D" id="2.40.160.10">
    <property type="entry name" value="Porin"/>
    <property type="match status" value="1"/>
</dbReference>
<keyword evidence="5" id="KW-1185">Reference proteome</keyword>
<evidence type="ECO:0000259" key="3">
    <source>
        <dbReference type="Pfam" id="PF13505"/>
    </source>
</evidence>
<dbReference type="AlphaFoldDB" id="A0A7X6H1Y2"/>
<dbReference type="EMBL" id="JAAZQQ010000003">
    <property type="protein sequence ID" value="NKX45326.1"/>
    <property type="molecule type" value="Genomic_DNA"/>
</dbReference>
<proteinExistence type="predicted"/>
<evidence type="ECO:0000256" key="1">
    <source>
        <dbReference type="ARBA" id="ARBA00022729"/>
    </source>
</evidence>
<evidence type="ECO:0000256" key="2">
    <source>
        <dbReference type="SAM" id="SignalP"/>
    </source>
</evidence>
<dbReference type="InterPro" id="IPR023614">
    <property type="entry name" value="Porin_dom_sf"/>
</dbReference>
<reference evidence="4 5" key="1">
    <citation type="submission" date="2020-04" db="EMBL/GenBank/DDBJ databases">
        <authorList>
            <person name="Yoon J."/>
        </authorList>
    </citation>
    <scope>NUCLEOTIDE SEQUENCE [LARGE SCALE GENOMIC DNA]</scope>
    <source>
        <strain evidence="4 5">KMU-115</strain>
    </source>
</reference>
<dbReference type="SUPFAM" id="SSF56925">
    <property type="entry name" value="OMPA-like"/>
    <property type="match status" value="1"/>
</dbReference>
<name>A0A7X6H1Y2_9RHOB</name>
<gene>
    <name evidence="4" type="ORF">HCU73_12080</name>
</gene>
<feature type="domain" description="Outer membrane protein beta-barrel" evidence="3">
    <location>
        <begin position="31"/>
        <end position="197"/>
    </location>
</feature>
<evidence type="ECO:0000313" key="4">
    <source>
        <dbReference type="EMBL" id="NKX45326.1"/>
    </source>
</evidence>
<comment type="caution">
    <text evidence="4">The sequence shown here is derived from an EMBL/GenBank/DDBJ whole genome shotgun (WGS) entry which is preliminary data.</text>
</comment>
<keyword evidence="1 2" id="KW-0732">Signal</keyword>
<evidence type="ECO:0000313" key="5">
    <source>
        <dbReference type="Proteomes" id="UP000526408"/>
    </source>
</evidence>
<feature type="signal peptide" evidence="2">
    <location>
        <begin position="1"/>
        <end position="21"/>
    </location>
</feature>
<dbReference type="InterPro" id="IPR027385">
    <property type="entry name" value="Beta-barrel_OMP"/>
</dbReference>
<protein>
    <submittedName>
        <fullName evidence="4">Porin family protein</fullName>
    </submittedName>
</protein>
<sequence>MKRTLILTAGLAALTAAPALAGGMAEPAPAPVTIAPAPVAAGTDWTGPSVGLQLGYGDVSTSGAANLDGDDVLLGLRAYYDVDLGDFVVGGGVQYDTADIDIGGVTTLDSVTRVGVRGGVDLGSNWIYGTAGWAEARTSNAAVGDSEGWFAGVGYEVFVADTVTVGAELLHHRFEDFNLADLDAEATTAAVSVNFRF</sequence>
<dbReference type="Pfam" id="PF13505">
    <property type="entry name" value="OMP_b-brl"/>
    <property type="match status" value="1"/>
</dbReference>